<feature type="transmembrane region" description="Helical" evidence="6">
    <location>
        <begin position="196"/>
        <end position="219"/>
    </location>
</feature>
<feature type="transmembrane region" description="Helical" evidence="6">
    <location>
        <begin position="263"/>
        <end position="284"/>
    </location>
</feature>
<reference evidence="7 8" key="1">
    <citation type="journal article" date="2016" name="Nat. Commun.">
        <title>Thousands of microbial genomes shed light on interconnected biogeochemical processes in an aquifer system.</title>
        <authorList>
            <person name="Anantharaman K."/>
            <person name="Brown C.T."/>
            <person name="Hug L.A."/>
            <person name="Sharon I."/>
            <person name="Castelle C.J."/>
            <person name="Probst A.J."/>
            <person name="Thomas B.C."/>
            <person name="Singh A."/>
            <person name="Wilkins M.J."/>
            <person name="Karaoz U."/>
            <person name="Brodie E.L."/>
            <person name="Williams K.H."/>
            <person name="Hubbard S.S."/>
            <person name="Banfield J.F."/>
        </authorList>
    </citation>
    <scope>NUCLEOTIDE SEQUENCE [LARGE SCALE GENOMIC DNA]</scope>
</reference>
<evidence type="ECO:0000256" key="4">
    <source>
        <dbReference type="ARBA" id="ARBA00022989"/>
    </source>
</evidence>
<proteinExistence type="predicted"/>
<organism evidence="7 8">
    <name type="scientific">Candidatus Daviesbacteria bacterium RIFCSPHIGHO2_12_FULL_43_11</name>
    <dbReference type="NCBI Taxonomy" id="1797780"/>
    <lineage>
        <taxon>Bacteria</taxon>
        <taxon>Candidatus Daviesiibacteriota</taxon>
    </lineage>
</organism>
<accession>A0A1F5K6G8</accession>
<keyword evidence="2" id="KW-1003">Cell membrane</keyword>
<evidence type="ECO:0000256" key="2">
    <source>
        <dbReference type="ARBA" id="ARBA00022475"/>
    </source>
</evidence>
<feature type="transmembrane region" description="Helical" evidence="6">
    <location>
        <begin position="231"/>
        <end position="251"/>
    </location>
</feature>
<keyword evidence="3 6" id="KW-0812">Transmembrane</keyword>
<feature type="transmembrane region" description="Helical" evidence="6">
    <location>
        <begin position="38"/>
        <end position="62"/>
    </location>
</feature>
<dbReference type="STRING" id="1797780.A3E45_01085"/>
<name>A0A1F5K6G8_9BACT</name>
<comment type="caution">
    <text evidence="7">The sequence shown here is derived from an EMBL/GenBank/DDBJ whole genome shotgun (WGS) entry which is preliminary data.</text>
</comment>
<comment type="subcellular location">
    <subcellularLocation>
        <location evidence="1">Cell membrane</location>
        <topology evidence="1">Multi-pass membrane protein</topology>
    </subcellularLocation>
</comment>
<sequence>MQKIFKILIPILVLLFLVWTISKNGPLVWGQISTANLMVVSISMVFLGLTYLGGAFLWFLILKDFSEKVEFGEVFRIFIVSNFGRFLPGVALHYIARVYLSKSLGLKVSDRVSAVVLEAYYTLAGGVIVAVLALPIAVKFTTLPWILYLVAVGLLILIFMAPPRIAFLLASKIPIIGKHIPVIGIKKTNKKHHLKLIGMSVGLFLIYGTAFNILIYAFAGNSLMQLPQITGLLSASWVIGFLTPIAPGGLGVSDLSFAFMLQYFYNLSFASFIALTFRFLLFIAEGIMFISVLKLSNFDIVNFKKMSMEVSDE</sequence>
<protein>
    <submittedName>
        <fullName evidence="7">Uncharacterized protein</fullName>
    </submittedName>
</protein>
<evidence type="ECO:0000256" key="5">
    <source>
        <dbReference type="ARBA" id="ARBA00023136"/>
    </source>
</evidence>
<dbReference type="InterPro" id="IPR022791">
    <property type="entry name" value="L-PG_synthase/AglD"/>
</dbReference>
<dbReference type="Pfam" id="PF03706">
    <property type="entry name" value="LPG_synthase_TM"/>
    <property type="match status" value="1"/>
</dbReference>
<evidence type="ECO:0000313" key="7">
    <source>
        <dbReference type="EMBL" id="OGE36499.1"/>
    </source>
</evidence>
<evidence type="ECO:0000256" key="1">
    <source>
        <dbReference type="ARBA" id="ARBA00004651"/>
    </source>
</evidence>
<dbReference type="AlphaFoldDB" id="A0A1F5K6G8"/>
<evidence type="ECO:0000256" key="3">
    <source>
        <dbReference type="ARBA" id="ARBA00022692"/>
    </source>
</evidence>
<feature type="transmembrane region" description="Helical" evidence="6">
    <location>
        <begin position="119"/>
        <end position="138"/>
    </location>
</feature>
<evidence type="ECO:0000256" key="6">
    <source>
        <dbReference type="SAM" id="Phobius"/>
    </source>
</evidence>
<dbReference type="Proteomes" id="UP000176405">
    <property type="component" value="Unassembled WGS sequence"/>
</dbReference>
<gene>
    <name evidence="7" type="ORF">A3E45_01085</name>
</gene>
<dbReference type="EMBL" id="MFDH01000011">
    <property type="protein sequence ID" value="OGE36499.1"/>
    <property type="molecule type" value="Genomic_DNA"/>
</dbReference>
<keyword evidence="5 6" id="KW-0472">Membrane</keyword>
<evidence type="ECO:0000313" key="8">
    <source>
        <dbReference type="Proteomes" id="UP000176405"/>
    </source>
</evidence>
<feature type="transmembrane region" description="Helical" evidence="6">
    <location>
        <begin position="145"/>
        <end position="162"/>
    </location>
</feature>
<keyword evidence="4 6" id="KW-1133">Transmembrane helix</keyword>
<feature type="transmembrane region" description="Helical" evidence="6">
    <location>
        <begin position="74"/>
        <end position="99"/>
    </location>
</feature>
<dbReference type="GO" id="GO:0005886">
    <property type="term" value="C:plasma membrane"/>
    <property type="evidence" value="ECO:0007669"/>
    <property type="project" value="UniProtKB-SubCell"/>
</dbReference>